<sequence>MLGLSRSGCYDWRGRRSNTRTTANLPLLSDVRRLQARHQIRYGSPRMHAAPGLRRGRICTTDSRRNLPIAPNLLAQRFMATAPDRVWLADITCTSRPAKLSWIVVP</sequence>
<dbReference type="InterPro" id="IPR050900">
    <property type="entry name" value="Transposase_IS3/IS150/IS904"/>
</dbReference>
<dbReference type="PANTHER" id="PTHR46889:SF4">
    <property type="entry name" value="TRANSPOSASE INSO FOR INSERTION SEQUENCE ELEMENT IS911B-RELATED"/>
    <property type="match status" value="1"/>
</dbReference>
<dbReference type="AlphaFoldDB" id="A0A2A4IDC5"/>
<organism evidence="1 2">
    <name type="scientific">Sphingomonas adhaesiva</name>
    <dbReference type="NCBI Taxonomy" id="28212"/>
    <lineage>
        <taxon>Bacteria</taxon>
        <taxon>Pseudomonadati</taxon>
        <taxon>Pseudomonadota</taxon>
        <taxon>Alphaproteobacteria</taxon>
        <taxon>Sphingomonadales</taxon>
        <taxon>Sphingomonadaceae</taxon>
        <taxon>Sphingomonas</taxon>
    </lineage>
</organism>
<dbReference type="EMBL" id="NWVC01000001">
    <property type="protein sequence ID" value="PCG15812.1"/>
    <property type="molecule type" value="Genomic_DNA"/>
</dbReference>
<evidence type="ECO:0008006" key="3">
    <source>
        <dbReference type="Google" id="ProtNLM"/>
    </source>
</evidence>
<keyword evidence="2" id="KW-1185">Reference proteome</keyword>
<reference evidence="1 2" key="1">
    <citation type="submission" date="2017-09" db="EMBL/GenBank/DDBJ databases">
        <title>Sphingomonas adhaesiva DSM 7418, whole genome shotgun sequence.</title>
        <authorList>
            <person name="Feng G."/>
            <person name="Zhu H."/>
        </authorList>
    </citation>
    <scope>NUCLEOTIDE SEQUENCE [LARGE SCALE GENOMIC DNA]</scope>
    <source>
        <strain evidence="1 2">DSM 7418</strain>
    </source>
</reference>
<proteinExistence type="predicted"/>
<comment type="caution">
    <text evidence="1">The sequence shown here is derived from an EMBL/GenBank/DDBJ whole genome shotgun (WGS) entry which is preliminary data.</text>
</comment>
<accession>A0A2A4IDC5</accession>
<dbReference type="Proteomes" id="UP000218323">
    <property type="component" value="Unassembled WGS sequence"/>
</dbReference>
<evidence type="ECO:0000313" key="2">
    <source>
        <dbReference type="Proteomes" id="UP000218323"/>
    </source>
</evidence>
<evidence type="ECO:0000313" key="1">
    <source>
        <dbReference type="EMBL" id="PCG15812.1"/>
    </source>
</evidence>
<dbReference type="PANTHER" id="PTHR46889">
    <property type="entry name" value="TRANSPOSASE INSF FOR INSERTION SEQUENCE IS3B-RELATED"/>
    <property type="match status" value="1"/>
</dbReference>
<protein>
    <recommendedName>
        <fullName evidence="3">HTH-like domain-containing protein</fullName>
    </recommendedName>
</protein>
<gene>
    <name evidence="1" type="ORF">COA07_02225</name>
</gene>
<name>A0A2A4IDC5_9SPHN</name>